<evidence type="ECO:0008006" key="5">
    <source>
        <dbReference type="Google" id="ProtNLM"/>
    </source>
</evidence>
<reference evidence="3" key="1">
    <citation type="submission" date="2023-11" db="EMBL/GenBank/DDBJ databases">
        <authorList>
            <person name="Alioto T."/>
            <person name="Alioto T."/>
            <person name="Gomez Garrido J."/>
        </authorList>
    </citation>
    <scope>NUCLEOTIDE SEQUENCE</scope>
</reference>
<name>A0AAI8YV77_9PEZI</name>
<evidence type="ECO:0000313" key="4">
    <source>
        <dbReference type="Proteomes" id="UP001296104"/>
    </source>
</evidence>
<keyword evidence="2" id="KW-0732">Signal</keyword>
<proteinExistence type="predicted"/>
<comment type="caution">
    <text evidence="3">The sequence shown here is derived from an EMBL/GenBank/DDBJ whole genome shotgun (WGS) entry which is preliminary data.</text>
</comment>
<evidence type="ECO:0000256" key="1">
    <source>
        <dbReference type="SAM" id="Phobius"/>
    </source>
</evidence>
<protein>
    <recommendedName>
        <fullName evidence="5">Mid2 domain-containing protein</fullName>
    </recommendedName>
</protein>
<accession>A0AAI8YV77</accession>
<keyword evidence="4" id="KW-1185">Reference proteome</keyword>
<feature type="transmembrane region" description="Helical" evidence="1">
    <location>
        <begin position="170"/>
        <end position="194"/>
    </location>
</feature>
<keyword evidence="1" id="KW-0812">Transmembrane</keyword>
<keyword evidence="1" id="KW-0472">Membrane</keyword>
<dbReference type="EMBL" id="CAVMBE010000011">
    <property type="protein sequence ID" value="CAK3908724.1"/>
    <property type="molecule type" value="Genomic_DNA"/>
</dbReference>
<feature type="signal peptide" evidence="2">
    <location>
        <begin position="1"/>
        <end position="22"/>
    </location>
</feature>
<dbReference type="Proteomes" id="UP001296104">
    <property type="component" value="Unassembled WGS sequence"/>
</dbReference>
<evidence type="ECO:0000313" key="3">
    <source>
        <dbReference type="EMBL" id="CAK3908724.1"/>
    </source>
</evidence>
<sequence>MAALSVLLGALNATNLANTTNGLNVTNLAGISPLAFISPTSDATTYNTSQQINVTWTTPFEFTTVRVFQGPLEDGSYVSDILAANFTRNMTSLWREAGAVMMANLSAPLHFQLQKGHQPNDCDACVLNSVQLRISNASVPATMSQAAAEATAPAAAVPARMDDDSRTVRLGVGIGVGLGLGFLILIGGVMLLALRRRKQRRQARERELEERRLLEAVADKQRHSSGTESWMTGMTHKQFEFEGPDGTPREGWESLFGGGEGLRRFLSRKASKGRGGIR</sequence>
<gene>
    <name evidence="3" type="ORF">LECACI_7A002580</name>
</gene>
<organism evidence="3 4">
    <name type="scientific">Lecanosticta acicola</name>
    <dbReference type="NCBI Taxonomy" id="111012"/>
    <lineage>
        <taxon>Eukaryota</taxon>
        <taxon>Fungi</taxon>
        <taxon>Dikarya</taxon>
        <taxon>Ascomycota</taxon>
        <taxon>Pezizomycotina</taxon>
        <taxon>Dothideomycetes</taxon>
        <taxon>Dothideomycetidae</taxon>
        <taxon>Mycosphaerellales</taxon>
        <taxon>Mycosphaerellaceae</taxon>
        <taxon>Lecanosticta</taxon>
    </lineage>
</organism>
<feature type="chain" id="PRO_5042573982" description="Mid2 domain-containing protein" evidence="2">
    <location>
        <begin position="23"/>
        <end position="278"/>
    </location>
</feature>
<dbReference type="AlphaFoldDB" id="A0AAI8YV77"/>
<keyword evidence="1" id="KW-1133">Transmembrane helix</keyword>
<evidence type="ECO:0000256" key="2">
    <source>
        <dbReference type="SAM" id="SignalP"/>
    </source>
</evidence>